<dbReference type="GeneID" id="61111212"/>
<dbReference type="AlphaFoldDB" id="A0A828Z154"/>
<dbReference type="Proteomes" id="UP000001338">
    <property type="component" value="Unassembled WGS sequence"/>
</dbReference>
<evidence type="ECO:0000313" key="1">
    <source>
        <dbReference type="EMBL" id="EKR63370.1"/>
    </source>
</evidence>
<sequence length="184" mass="21814">MTPDYMIVFETVPCKPIVTSKKLIQAFPDVDVYYHLRLYKKMNELIEYEFEIESETETFSISDREEFLSRIEAGNGGRWRYYSKEFQNEDVYFNVFNDPEGCSTVVLDIIGNTSNGILSKFIEGKYQHLNLSICEMFVKTAKSISVFLRKNERRFSAESAYDPTIPRFRFFSSSFDWMEYINRF</sequence>
<reference evidence="1 2" key="1">
    <citation type="submission" date="2012-10" db="EMBL/GenBank/DDBJ databases">
        <authorList>
            <person name="Harkins D.M."/>
            <person name="Durkin A.S."/>
            <person name="Brinkac L.M."/>
            <person name="Haft D.H."/>
            <person name="Selengut J.D."/>
            <person name="Sanka R."/>
            <person name="DePew J."/>
            <person name="Purushe J."/>
            <person name="Whelen A.C."/>
            <person name="Vinetz J.M."/>
            <person name="Sutton G.G."/>
            <person name="Nierman W.C."/>
            <person name="Fouts D.E."/>
        </authorList>
    </citation>
    <scope>NUCLEOTIDE SEQUENCE [LARGE SCALE GENOMIC DNA]</scope>
    <source>
        <strain evidence="1 2">2006001853</strain>
    </source>
</reference>
<organism evidence="1 2">
    <name type="scientific">Leptospira weilii str. 2006001853</name>
    <dbReference type="NCBI Taxonomy" id="1001589"/>
    <lineage>
        <taxon>Bacteria</taxon>
        <taxon>Pseudomonadati</taxon>
        <taxon>Spirochaetota</taxon>
        <taxon>Spirochaetia</taxon>
        <taxon>Leptospirales</taxon>
        <taxon>Leptospiraceae</taxon>
        <taxon>Leptospira</taxon>
    </lineage>
</organism>
<evidence type="ECO:0000313" key="2">
    <source>
        <dbReference type="Proteomes" id="UP000001338"/>
    </source>
</evidence>
<proteinExistence type="predicted"/>
<protein>
    <submittedName>
        <fullName evidence="1">Uncharacterized protein</fullName>
    </submittedName>
</protein>
<name>A0A828Z154_9LEPT</name>
<gene>
    <name evidence="1" type="ORF">LEP1GSC036_2181</name>
</gene>
<dbReference type="RefSeq" id="WP_004500187.1">
    <property type="nucleotide sequence ID" value="NZ_AFLV02000059.1"/>
</dbReference>
<accession>A0A828Z154</accession>
<comment type="caution">
    <text evidence="1">The sequence shown here is derived from an EMBL/GenBank/DDBJ whole genome shotgun (WGS) entry which is preliminary data.</text>
</comment>
<dbReference type="EMBL" id="AFLV02000059">
    <property type="protein sequence ID" value="EKR63370.1"/>
    <property type="molecule type" value="Genomic_DNA"/>
</dbReference>